<dbReference type="Proteomes" id="UP000218231">
    <property type="component" value="Unassembled WGS sequence"/>
</dbReference>
<reference evidence="2 3" key="1">
    <citation type="journal article" date="2017" name="Curr. Biol.">
        <title>Genome architecture and evolution of a unichromosomal asexual nematode.</title>
        <authorList>
            <person name="Fradin H."/>
            <person name="Zegar C."/>
            <person name="Gutwein M."/>
            <person name="Lucas J."/>
            <person name="Kovtun M."/>
            <person name="Corcoran D."/>
            <person name="Baugh L.R."/>
            <person name="Kiontke K."/>
            <person name="Gunsalus K."/>
            <person name="Fitch D.H."/>
            <person name="Piano F."/>
        </authorList>
    </citation>
    <scope>NUCLEOTIDE SEQUENCE [LARGE SCALE GENOMIC DNA]</scope>
    <source>
        <strain evidence="2">PF1309</strain>
    </source>
</reference>
<gene>
    <name evidence="2" type="ORF">WR25_11129</name>
</gene>
<keyword evidence="3" id="KW-1185">Reference proteome</keyword>
<organism evidence="2 3">
    <name type="scientific">Diploscapter pachys</name>
    <dbReference type="NCBI Taxonomy" id="2018661"/>
    <lineage>
        <taxon>Eukaryota</taxon>
        <taxon>Metazoa</taxon>
        <taxon>Ecdysozoa</taxon>
        <taxon>Nematoda</taxon>
        <taxon>Chromadorea</taxon>
        <taxon>Rhabditida</taxon>
        <taxon>Rhabditina</taxon>
        <taxon>Rhabditomorpha</taxon>
        <taxon>Rhabditoidea</taxon>
        <taxon>Rhabditidae</taxon>
        <taxon>Diploscapter</taxon>
    </lineage>
</organism>
<dbReference type="OrthoDB" id="3176171at2759"/>
<evidence type="ECO:0000313" key="2">
    <source>
        <dbReference type="EMBL" id="PAV61705.1"/>
    </source>
</evidence>
<name>A0A2A2JJ52_9BILA</name>
<dbReference type="EMBL" id="LIAE01010401">
    <property type="protein sequence ID" value="PAV61705.1"/>
    <property type="molecule type" value="Genomic_DNA"/>
</dbReference>
<sequence length="135" mass="15682">MEGATDTTDYFQQCKYIHEVELLNMKLQMRILETHLETKDRLLRNLEDIIDEQEARIANMEDFIQGRSPGYVARNQILKGISVLSLDFGALSEENLRLKAALAQHQKAARMAQLLETDEDYESDFTSCEERSRIR</sequence>
<keyword evidence="1" id="KW-0175">Coiled coil</keyword>
<dbReference type="STRING" id="2018661.A0A2A2JJ52"/>
<proteinExistence type="predicted"/>
<feature type="coiled-coil region" evidence="1">
    <location>
        <begin position="32"/>
        <end position="63"/>
    </location>
</feature>
<evidence type="ECO:0000313" key="3">
    <source>
        <dbReference type="Proteomes" id="UP000218231"/>
    </source>
</evidence>
<accession>A0A2A2JJ52</accession>
<comment type="caution">
    <text evidence="2">The sequence shown here is derived from an EMBL/GenBank/DDBJ whole genome shotgun (WGS) entry which is preliminary data.</text>
</comment>
<evidence type="ECO:0000256" key="1">
    <source>
        <dbReference type="SAM" id="Coils"/>
    </source>
</evidence>
<dbReference type="AlphaFoldDB" id="A0A2A2JJ52"/>
<protein>
    <submittedName>
        <fullName evidence="2">Uncharacterized protein</fullName>
    </submittedName>
</protein>